<proteinExistence type="predicted"/>
<comment type="caution">
    <text evidence="1">The sequence shown here is derived from an EMBL/GenBank/DDBJ whole genome shotgun (WGS) entry which is preliminary data.</text>
</comment>
<dbReference type="EMBL" id="BFEA01000630">
    <property type="protein sequence ID" value="GBG87748.1"/>
    <property type="molecule type" value="Genomic_DNA"/>
</dbReference>
<evidence type="ECO:0008006" key="3">
    <source>
        <dbReference type="Google" id="ProtNLM"/>
    </source>
</evidence>
<protein>
    <recommendedName>
        <fullName evidence="3">Retrotransposon gag domain-containing protein</fullName>
    </recommendedName>
</protein>
<dbReference type="AlphaFoldDB" id="A0A388LZK0"/>
<keyword evidence="2" id="KW-1185">Reference proteome</keyword>
<reference evidence="1 2" key="1">
    <citation type="journal article" date="2018" name="Cell">
        <title>The Chara Genome: Secondary Complexity and Implications for Plant Terrestrialization.</title>
        <authorList>
            <person name="Nishiyama T."/>
            <person name="Sakayama H."/>
            <person name="Vries J.D."/>
            <person name="Buschmann H."/>
            <person name="Saint-Marcoux D."/>
            <person name="Ullrich K.K."/>
            <person name="Haas F.B."/>
            <person name="Vanderstraeten L."/>
            <person name="Becker D."/>
            <person name="Lang D."/>
            <person name="Vosolsobe S."/>
            <person name="Rombauts S."/>
            <person name="Wilhelmsson P.K.I."/>
            <person name="Janitza P."/>
            <person name="Kern R."/>
            <person name="Heyl A."/>
            <person name="Rumpler F."/>
            <person name="Villalobos L.I.A.C."/>
            <person name="Clay J.M."/>
            <person name="Skokan R."/>
            <person name="Toyoda A."/>
            <person name="Suzuki Y."/>
            <person name="Kagoshima H."/>
            <person name="Schijlen E."/>
            <person name="Tajeshwar N."/>
            <person name="Catarino B."/>
            <person name="Hetherington A.J."/>
            <person name="Saltykova A."/>
            <person name="Bonnot C."/>
            <person name="Breuninger H."/>
            <person name="Symeonidi A."/>
            <person name="Radhakrishnan G.V."/>
            <person name="Van Nieuwerburgh F."/>
            <person name="Deforce D."/>
            <person name="Chang C."/>
            <person name="Karol K.G."/>
            <person name="Hedrich R."/>
            <person name="Ulvskov P."/>
            <person name="Glockner G."/>
            <person name="Delwiche C.F."/>
            <person name="Petrasek J."/>
            <person name="Van de Peer Y."/>
            <person name="Friml J."/>
            <person name="Beilby M."/>
            <person name="Dolan L."/>
            <person name="Kohara Y."/>
            <person name="Sugano S."/>
            <person name="Fujiyama A."/>
            <person name="Delaux P.-M."/>
            <person name="Quint M."/>
            <person name="TheiBen G."/>
            <person name="Hagemann M."/>
            <person name="Harholt J."/>
            <person name="Dunand C."/>
            <person name="Zachgo S."/>
            <person name="Langdale J."/>
            <person name="Maumus F."/>
            <person name="Straeten D.V.D."/>
            <person name="Gould S.B."/>
            <person name="Rensing S.A."/>
        </authorList>
    </citation>
    <scope>NUCLEOTIDE SEQUENCE [LARGE SCALE GENOMIC DNA]</scope>
    <source>
        <strain evidence="1 2">S276</strain>
    </source>
</reference>
<sequence>MDVEGICLTWIGGDVKTQESRTNSSERKMGIETVNDAEKLRRALRELENWAKEIEGRSAKGESWRKEVSTRPRVARFADSGVARFTDLGGRYSWREAPGEPYKRSPYSMAYPSSSYVPTFFGPPVYQLPALTGIETIFTGKNVSEFLDDREVIGMRGEWTDQEMIANFLHHTTPKIDWEVRNAIPDDGRWLMFREKVTRVFACNEISYSIEDMKELKKEEEESLVAFARRYEKASNPLVEGGFMGELEKCGIFLGSFPRERREMIVRELVTMGMTLAQVKALAHDTEGQSAKAHILKVFENLG</sequence>
<evidence type="ECO:0000313" key="1">
    <source>
        <dbReference type="EMBL" id="GBG87748.1"/>
    </source>
</evidence>
<gene>
    <name evidence="1" type="ORF">CBR_g45902</name>
</gene>
<accession>A0A388LZK0</accession>
<name>A0A388LZK0_CHABU</name>
<evidence type="ECO:0000313" key="2">
    <source>
        <dbReference type="Proteomes" id="UP000265515"/>
    </source>
</evidence>
<dbReference type="Proteomes" id="UP000265515">
    <property type="component" value="Unassembled WGS sequence"/>
</dbReference>
<organism evidence="1 2">
    <name type="scientific">Chara braunii</name>
    <name type="common">Braun's stonewort</name>
    <dbReference type="NCBI Taxonomy" id="69332"/>
    <lineage>
        <taxon>Eukaryota</taxon>
        <taxon>Viridiplantae</taxon>
        <taxon>Streptophyta</taxon>
        <taxon>Charophyceae</taxon>
        <taxon>Charales</taxon>
        <taxon>Characeae</taxon>
        <taxon>Chara</taxon>
    </lineage>
</organism>
<dbReference type="Gramene" id="GBG87748">
    <property type="protein sequence ID" value="GBG87748"/>
    <property type="gene ID" value="CBR_g45902"/>
</dbReference>